<dbReference type="InParanoid" id="D3AXB1"/>
<name>D3AXB1_HETP5</name>
<protein>
    <submittedName>
        <fullName evidence="1">Uncharacterized protein</fullName>
    </submittedName>
</protein>
<gene>
    <name evidence="1" type="ORF">PPL_00742</name>
</gene>
<dbReference type="GeneID" id="31356273"/>
<keyword evidence="2" id="KW-1185">Reference proteome</keyword>
<proteinExistence type="predicted"/>
<evidence type="ECO:0000313" key="1">
    <source>
        <dbReference type="EMBL" id="EFA86180.1"/>
    </source>
</evidence>
<evidence type="ECO:0000313" key="2">
    <source>
        <dbReference type="Proteomes" id="UP000001396"/>
    </source>
</evidence>
<dbReference type="AlphaFoldDB" id="D3AXB1"/>
<dbReference type="Proteomes" id="UP000001396">
    <property type="component" value="Unassembled WGS sequence"/>
</dbReference>
<accession>D3AXB1</accession>
<dbReference type="EMBL" id="ADBJ01000003">
    <property type="protein sequence ID" value="EFA86180.1"/>
    <property type="molecule type" value="Genomic_DNA"/>
</dbReference>
<dbReference type="RefSeq" id="XP_020438285.1">
    <property type="nucleotide sequence ID" value="XM_020571762.1"/>
</dbReference>
<sequence>MNEKIRESYLLSHHHKNYHHMPIDRLFIGIDNRILQTVKVLVLSVGDVGDDDDLKSVIVTVGFENVWSDFVMNE</sequence>
<reference evidence="1 2" key="1">
    <citation type="journal article" date="2011" name="Genome Res.">
        <title>Phylogeny-wide analysis of social amoeba genomes highlights ancient origins for complex intercellular communication.</title>
        <authorList>
            <person name="Heidel A.J."/>
            <person name="Lawal H.M."/>
            <person name="Felder M."/>
            <person name="Schilde C."/>
            <person name="Helps N.R."/>
            <person name="Tunggal B."/>
            <person name="Rivero F."/>
            <person name="John U."/>
            <person name="Schleicher M."/>
            <person name="Eichinger L."/>
            <person name="Platzer M."/>
            <person name="Noegel A.A."/>
            <person name="Schaap P."/>
            <person name="Gloeckner G."/>
        </authorList>
    </citation>
    <scope>NUCLEOTIDE SEQUENCE [LARGE SCALE GENOMIC DNA]</scope>
    <source>
        <strain evidence="2">ATCC 26659 / Pp 5 / PN500</strain>
    </source>
</reference>
<comment type="caution">
    <text evidence="1">The sequence shown here is derived from an EMBL/GenBank/DDBJ whole genome shotgun (WGS) entry which is preliminary data.</text>
</comment>
<organism evidence="1 2">
    <name type="scientific">Heterostelium pallidum (strain ATCC 26659 / Pp 5 / PN500)</name>
    <name type="common">Cellular slime mold</name>
    <name type="synonym">Polysphondylium pallidum</name>
    <dbReference type="NCBI Taxonomy" id="670386"/>
    <lineage>
        <taxon>Eukaryota</taxon>
        <taxon>Amoebozoa</taxon>
        <taxon>Evosea</taxon>
        <taxon>Eumycetozoa</taxon>
        <taxon>Dictyostelia</taxon>
        <taxon>Acytosteliales</taxon>
        <taxon>Acytosteliaceae</taxon>
        <taxon>Heterostelium</taxon>
    </lineage>
</organism>